<accession>A0A3P6FL72</accession>
<gene>
    <name evidence="1" type="ORF">BOLC1T00130H</name>
</gene>
<reference evidence="1" key="1">
    <citation type="submission" date="2018-11" db="EMBL/GenBank/DDBJ databases">
        <authorList>
            <consortium name="Genoscope - CEA"/>
            <person name="William W."/>
        </authorList>
    </citation>
    <scope>NUCLEOTIDE SEQUENCE</scope>
</reference>
<dbReference type="AlphaFoldDB" id="A0A3P6FL72"/>
<organism evidence="1">
    <name type="scientific">Brassica oleracea</name>
    <name type="common">Wild cabbage</name>
    <dbReference type="NCBI Taxonomy" id="3712"/>
    <lineage>
        <taxon>Eukaryota</taxon>
        <taxon>Viridiplantae</taxon>
        <taxon>Streptophyta</taxon>
        <taxon>Embryophyta</taxon>
        <taxon>Tracheophyta</taxon>
        <taxon>Spermatophyta</taxon>
        <taxon>Magnoliopsida</taxon>
        <taxon>eudicotyledons</taxon>
        <taxon>Gunneridae</taxon>
        <taxon>Pentapetalae</taxon>
        <taxon>rosids</taxon>
        <taxon>malvids</taxon>
        <taxon>Brassicales</taxon>
        <taxon>Brassicaceae</taxon>
        <taxon>Brassiceae</taxon>
        <taxon>Brassica</taxon>
    </lineage>
</organism>
<proteinExistence type="predicted"/>
<evidence type="ECO:0000313" key="1">
    <source>
        <dbReference type="EMBL" id="VDD47741.1"/>
    </source>
</evidence>
<sequence length="39" mass="4610">MTRRNFQIWDLVGCSVINLAKMLPSWGLVMEKRERFAVN</sequence>
<dbReference type="EMBL" id="LR031878">
    <property type="protein sequence ID" value="VDD47741.1"/>
    <property type="molecule type" value="Genomic_DNA"/>
</dbReference>
<name>A0A3P6FL72_BRAOL</name>
<protein>
    <submittedName>
        <fullName evidence="1">Uncharacterized protein</fullName>
    </submittedName>
</protein>